<protein>
    <submittedName>
        <fullName evidence="1">Uncharacterized protein</fullName>
    </submittedName>
</protein>
<sequence>MFPNMVRFIWQAEDWGRRKVELIEDEQLEQRDVDQVQITSMLIVDQHKAKNKQFTCIVQHDSSFDDQINVIPWGNNIVSFLYVLSSGKC</sequence>
<proteinExistence type="predicted"/>
<organism evidence="1 2">
    <name type="scientific">Silurus asotus</name>
    <name type="common">Amur catfish</name>
    <name type="synonym">Parasilurus asotus</name>
    <dbReference type="NCBI Taxonomy" id="30991"/>
    <lineage>
        <taxon>Eukaryota</taxon>
        <taxon>Metazoa</taxon>
        <taxon>Chordata</taxon>
        <taxon>Craniata</taxon>
        <taxon>Vertebrata</taxon>
        <taxon>Euteleostomi</taxon>
        <taxon>Actinopterygii</taxon>
        <taxon>Neopterygii</taxon>
        <taxon>Teleostei</taxon>
        <taxon>Ostariophysi</taxon>
        <taxon>Siluriformes</taxon>
        <taxon>Siluridae</taxon>
        <taxon>Silurus</taxon>
    </lineage>
</organism>
<accession>A0AAD5B3Q2</accession>
<comment type="caution">
    <text evidence="1">The sequence shown here is derived from an EMBL/GenBank/DDBJ whole genome shotgun (WGS) entry which is preliminary data.</text>
</comment>
<dbReference type="Gene3D" id="2.60.40.10">
    <property type="entry name" value="Immunoglobulins"/>
    <property type="match status" value="1"/>
</dbReference>
<evidence type="ECO:0000313" key="2">
    <source>
        <dbReference type="Proteomes" id="UP001205998"/>
    </source>
</evidence>
<gene>
    <name evidence="1" type="ORF">C0J50_3174</name>
</gene>
<keyword evidence="2" id="KW-1185">Reference proteome</keyword>
<dbReference type="InterPro" id="IPR013783">
    <property type="entry name" value="Ig-like_fold"/>
</dbReference>
<evidence type="ECO:0000313" key="1">
    <source>
        <dbReference type="EMBL" id="KAI5627908.1"/>
    </source>
</evidence>
<dbReference type="EMBL" id="MU548165">
    <property type="protein sequence ID" value="KAI5627908.1"/>
    <property type="molecule type" value="Genomic_DNA"/>
</dbReference>
<name>A0AAD5B3Q2_SILAS</name>
<dbReference type="Proteomes" id="UP001205998">
    <property type="component" value="Unassembled WGS sequence"/>
</dbReference>
<reference evidence="1" key="1">
    <citation type="submission" date="2018-07" db="EMBL/GenBank/DDBJ databases">
        <title>Comparative genomics of catfishes provides insights into carnivory and benthic adaptation.</title>
        <authorList>
            <person name="Zhang Y."/>
            <person name="Wang D."/>
            <person name="Peng Z."/>
            <person name="Zheng S."/>
            <person name="Shao F."/>
            <person name="Tao W."/>
        </authorList>
    </citation>
    <scope>NUCLEOTIDE SEQUENCE</scope>
    <source>
        <strain evidence="1">Chongqing</strain>
    </source>
</reference>
<dbReference type="AlphaFoldDB" id="A0AAD5B3Q2"/>